<dbReference type="InterPro" id="IPR011250">
    <property type="entry name" value="OMP/PagP_B-barrel"/>
</dbReference>
<gene>
    <name evidence="4" type="ORF">C8D94_103171</name>
</gene>
<evidence type="ECO:0000259" key="3">
    <source>
        <dbReference type="Pfam" id="PF13505"/>
    </source>
</evidence>
<dbReference type="OrthoDB" id="947434at2"/>
<keyword evidence="1 2" id="KW-0732">Signal</keyword>
<dbReference type="AlphaFoldDB" id="A0A370QAG3"/>
<organism evidence="4 5">
    <name type="scientific">Marinirhabdus gelatinilytica</name>
    <dbReference type="NCBI Taxonomy" id="1703343"/>
    <lineage>
        <taxon>Bacteria</taxon>
        <taxon>Pseudomonadati</taxon>
        <taxon>Bacteroidota</taxon>
        <taxon>Flavobacteriia</taxon>
        <taxon>Flavobacteriales</taxon>
        <taxon>Flavobacteriaceae</taxon>
    </lineage>
</organism>
<dbReference type="EMBL" id="QRAO01000003">
    <property type="protein sequence ID" value="RDK85347.1"/>
    <property type="molecule type" value="Genomic_DNA"/>
</dbReference>
<comment type="caution">
    <text evidence="4">The sequence shown here is derived from an EMBL/GenBank/DDBJ whole genome shotgun (WGS) entry which is preliminary data.</text>
</comment>
<dbReference type="SUPFAM" id="SSF56925">
    <property type="entry name" value="OMPA-like"/>
    <property type="match status" value="1"/>
</dbReference>
<dbReference type="Pfam" id="PF13505">
    <property type="entry name" value="OMP_b-brl"/>
    <property type="match status" value="1"/>
</dbReference>
<name>A0A370QAG3_9FLAO</name>
<feature type="signal peptide" evidence="2">
    <location>
        <begin position="1"/>
        <end position="19"/>
    </location>
</feature>
<sequence length="162" mass="17697">MKKIVFIIAILFTTVTVQAQEFGIGVHGGYLTELEGVGGGLDLNYDFNEKWGVAFGGTFAVDEDFGVRNKWFALDLNGRYYVVDKLYAFAGGEYLSITVKTLGLGGGSLESESEVSDSDFGVNLGTGYRYNIIDNVNLYAEIKYVLLDAGYVHAKAGIHFSF</sequence>
<accession>A0A370QAG3</accession>
<reference evidence="4 5" key="1">
    <citation type="submission" date="2018-07" db="EMBL/GenBank/DDBJ databases">
        <title>Genomic Encyclopedia of Type Strains, Phase IV (KMG-IV): sequencing the most valuable type-strain genomes for metagenomic binning, comparative biology and taxonomic classification.</title>
        <authorList>
            <person name="Goeker M."/>
        </authorList>
    </citation>
    <scope>NUCLEOTIDE SEQUENCE [LARGE SCALE GENOMIC DNA]</scope>
    <source>
        <strain evidence="4 5">DSM 101478</strain>
    </source>
</reference>
<protein>
    <submittedName>
        <fullName evidence="4">Outer membrane protein with beta-barrel domain</fullName>
    </submittedName>
</protein>
<dbReference type="Proteomes" id="UP000255317">
    <property type="component" value="Unassembled WGS sequence"/>
</dbReference>
<proteinExistence type="predicted"/>
<evidence type="ECO:0000256" key="1">
    <source>
        <dbReference type="ARBA" id="ARBA00022729"/>
    </source>
</evidence>
<evidence type="ECO:0000256" key="2">
    <source>
        <dbReference type="SAM" id="SignalP"/>
    </source>
</evidence>
<dbReference type="RefSeq" id="WP_115123776.1">
    <property type="nucleotide sequence ID" value="NZ_QRAO01000003.1"/>
</dbReference>
<dbReference type="InterPro" id="IPR027385">
    <property type="entry name" value="Beta-barrel_OMP"/>
</dbReference>
<evidence type="ECO:0000313" key="4">
    <source>
        <dbReference type="EMBL" id="RDK85347.1"/>
    </source>
</evidence>
<feature type="domain" description="Outer membrane protein beta-barrel" evidence="3">
    <location>
        <begin position="13"/>
        <end position="147"/>
    </location>
</feature>
<keyword evidence="5" id="KW-1185">Reference proteome</keyword>
<evidence type="ECO:0000313" key="5">
    <source>
        <dbReference type="Proteomes" id="UP000255317"/>
    </source>
</evidence>
<feature type="chain" id="PRO_5016672469" evidence="2">
    <location>
        <begin position="20"/>
        <end position="162"/>
    </location>
</feature>
<dbReference type="Gene3D" id="2.40.160.20">
    <property type="match status" value="1"/>
</dbReference>